<feature type="compositionally biased region" description="Basic residues" evidence="5">
    <location>
        <begin position="1"/>
        <end position="13"/>
    </location>
</feature>
<feature type="region of interest" description="Disordered" evidence="5">
    <location>
        <begin position="139"/>
        <end position="246"/>
    </location>
</feature>
<evidence type="ECO:0000256" key="5">
    <source>
        <dbReference type="SAM" id="MobiDB-lite"/>
    </source>
</evidence>
<dbReference type="AlphaFoldDB" id="A0A8H3IDY0"/>
<reference evidence="6" key="1">
    <citation type="submission" date="2021-03" db="EMBL/GenBank/DDBJ databases">
        <authorList>
            <person name="Tagirdzhanova G."/>
        </authorList>
    </citation>
    <scope>NUCLEOTIDE SEQUENCE</scope>
</reference>
<comment type="subunit">
    <text evidence="4">Component of the RNA polymerase III (Pol III) complex.</text>
</comment>
<comment type="caution">
    <text evidence="6">The sequence shown here is derived from an EMBL/GenBank/DDBJ whole genome shotgun (WGS) entry which is preliminary data.</text>
</comment>
<gene>
    <name evidence="6" type="ORF">HETSPECPRED_009603</name>
</gene>
<dbReference type="PANTHER" id="PTHR15367">
    <property type="entry name" value="DNA-DIRECTED RNA POLYMERASE III"/>
    <property type="match status" value="1"/>
</dbReference>
<accession>A0A8H3IDY0</accession>
<keyword evidence="7" id="KW-1185">Reference proteome</keyword>
<feature type="compositionally biased region" description="Acidic residues" evidence="5">
    <location>
        <begin position="193"/>
        <end position="216"/>
    </location>
</feature>
<comment type="similarity">
    <text evidence="2 4">Belongs to the eukaryotic RPC7 RNA polymerase subunit family.</text>
</comment>
<dbReference type="PANTHER" id="PTHR15367:SF2">
    <property type="entry name" value="DNA-DIRECTED RNA POLYMERASE III SUBUNIT"/>
    <property type="match status" value="1"/>
</dbReference>
<proteinExistence type="inferred from homology"/>
<dbReference type="InterPro" id="IPR024661">
    <property type="entry name" value="RNA_pol_III_Rpc31"/>
</dbReference>
<protein>
    <recommendedName>
        <fullName evidence="4">DNA-directed RNA polymerase III subunit</fullName>
    </recommendedName>
</protein>
<organism evidence="6 7">
    <name type="scientific">Heterodermia speciosa</name>
    <dbReference type="NCBI Taxonomy" id="116794"/>
    <lineage>
        <taxon>Eukaryota</taxon>
        <taxon>Fungi</taxon>
        <taxon>Dikarya</taxon>
        <taxon>Ascomycota</taxon>
        <taxon>Pezizomycotina</taxon>
        <taxon>Lecanoromycetes</taxon>
        <taxon>OSLEUM clade</taxon>
        <taxon>Lecanoromycetidae</taxon>
        <taxon>Caliciales</taxon>
        <taxon>Physciaceae</taxon>
        <taxon>Heterodermia</taxon>
    </lineage>
</organism>
<dbReference type="OrthoDB" id="5377312at2759"/>
<dbReference type="Proteomes" id="UP000664521">
    <property type="component" value="Unassembled WGS sequence"/>
</dbReference>
<evidence type="ECO:0000313" key="6">
    <source>
        <dbReference type="EMBL" id="CAF9910089.1"/>
    </source>
</evidence>
<dbReference type="PIRSF" id="PIRSF000777">
    <property type="entry name" value="RNA_polIII_C31"/>
    <property type="match status" value="1"/>
</dbReference>
<evidence type="ECO:0000313" key="7">
    <source>
        <dbReference type="Proteomes" id="UP000664521"/>
    </source>
</evidence>
<comment type="function">
    <text evidence="4">DNA-dependent RNA polymerase catalyzes the transcription of DNA into RNA using the four ribonucleoside triphosphates as substrates. Specific peripheric component of RNA polymerase III which synthesizes small RNAs, such as 5S rRNA and tRNAs.</text>
</comment>
<feature type="region of interest" description="Disordered" evidence="5">
    <location>
        <begin position="1"/>
        <end position="44"/>
    </location>
</feature>
<evidence type="ECO:0000256" key="1">
    <source>
        <dbReference type="ARBA" id="ARBA00004123"/>
    </source>
</evidence>
<dbReference type="EMBL" id="CAJPDS010000008">
    <property type="protein sequence ID" value="CAF9910089.1"/>
    <property type="molecule type" value="Genomic_DNA"/>
</dbReference>
<feature type="compositionally biased region" description="Acidic residues" evidence="5">
    <location>
        <begin position="223"/>
        <end position="246"/>
    </location>
</feature>
<name>A0A8H3IDY0_9LECA</name>
<evidence type="ECO:0000256" key="4">
    <source>
        <dbReference type="PIRNR" id="PIRNR000777"/>
    </source>
</evidence>
<evidence type="ECO:0000256" key="3">
    <source>
        <dbReference type="ARBA" id="ARBA00023242"/>
    </source>
</evidence>
<sequence length="246" mass="26730">MSRRGRGGGRGRGGRFGGSQKIGGVELSWDPDLDLDKPQPTPTFPVYKPAQPQPLTSQEKKQVAHFLTLRKCFHEGPYYTVLGANVRIGKASNKPAAVFDPFDGMPRYSQKYVKKPRKLPDLDSQSFELKYFPKELHPTLDPSIRLTNGDDGAGYGTKPKRSSAARINGADATENRTAVEGEEEEAPPREGNADDDDPLGGEDVDDDFDEEDDEGGDYNAEGYFDDGGDDAGEDADGGDGDGGDYY</sequence>
<comment type="subcellular location">
    <subcellularLocation>
        <location evidence="1 4">Nucleus</location>
    </subcellularLocation>
</comment>
<dbReference type="GO" id="GO:0005666">
    <property type="term" value="C:RNA polymerase III complex"/>
    <property type="evidence" value="ECO:0007669"/>
    <property type="project" value="UniProtKB-UniRule"/>
</dbReference>
<evidence type="ECO:0000256" key="2">
    <source>
        <dbReference type="ARBA" id="ARBA00008352"/>
    </source>
</evidence>
<dbReference type="GO" id="GO:0006383">
    <property type="term" value="P:transcription by RNA polymerase III"/>
    <property type="evidence" value="ECO:0007669"/>
    <property type="project" value="UniProtKB-UniRule"/>
</dbReference>
<keyword evidence="3 4" id="KW-0539">Nucleus</keyword>
<dbReference type="Pfam" id="PF11705">
    <property type="entry name" value="RNA_pol_3_Rpc31"/>
    <property type="match status" value="1"/>
</dbReference>